<dbReference type="SUPFAM" id="SSF53850">
    <property type="entry name" value="Periplasmic binding protein-like II"/>
    <property type="match status" value="1"/>
</dbReference>
<sequence>MLKKFVLGGMAAFVLAACGNGGGSSAGTASAPASSAPETQVAGSLLERINNKGTITVGTEGTYAPFTYHDESGKLTGYDVEVTRAVAEKLGVKVDFKETQWDAMLAGLKAERFDIVANQVSLTTPERRATFDKSAEYSYSGPMAVDRKDDNRIKTLADVKGLSAAQTLSSNYGEMAQKAEAKIIPVDGMAQALALVQQKRADFTFNDSLALLDYLKKNPNSGLKTAWTAPAEEKLGAGFIVNKNNDEALAKISGAVEELRADGTLKKLGEQFFGVDVSVK</sequence>
<evidence type="ECO:0000313" key="7">
    <source>
        <dbReference type="EMBL" id="SUA35611.1"/>
    </source>
</evidence>
<dbReference type="InterPro" id="IPR001638">
    <property type="entry name" value="Solute-binding_3/MltF_N"/>
</dbReference>
<keyword evidence="3 5" id="KW-0732">Signal</keyword>
<dbReference type="PROSITE" id="PS01039">
    <property type="entry name" value="SBP_BACTERIAL_3"/>
    <property type="match status" value="1"/>
</dbReference>
<dbReference type="RefSeq" id="WP_115133063.1">
    <property type="nucleotide sequence ID" value="NZ_JAUNKT010000023.1"/>
</dbReference>
<dbReference type="PANTHER" id="PTHR35936">
    <property type="entry name" value="MEMBRANE-BOUND LYTIC MUREIN TRANSGLYCOSYLASE F"/>
    <property type="match status" value="1"/>
</dbReference>
<evidence type="ECO:0000256" key="2">
    <source>
        <dbReference type="ARBA" id="ARBA00010333"/>
    </source>
</evidence>
<feature type="domain" description="Solute-binding protein family 3/N-terminal" evidence="6">
    <location>
        <begin position="54"/>
        <end position="276"/>
    </location>
</feature>
<gene>
    <name evidence="7" type="ORF">NCTC12229_00014</name>
</gene>
<evidence type="ECO:0000313" key="8">
    <source>
        <dbReference type="Proteomes" id="UP000254055"/>
    </source>
</evidence>
<evidence type="ECO:0000259" key="6">
    <source>
        <dbReference type="SMART" id="SM00062"/>
    </source>
</evidence>
<dbReference type="OrthoDB" id="368476at2"/>
<comment type="similarity">
    <text evidence="2 4">Belongs to the bacterial solute-binding protein 3 family.</text>
</comment>
<protein>
    <submittedName>
        <fullName evidence="7">ABC transporter periplasmic binding protein, amino acid</fullName>
    </submittedName>
</protein>
<dbReference type="GO" id="GO:0030313">
    <property type="term" value="C:cell envelope"/>
    <property type="evidence" value="ECO:0007669"/>
    <property type="project" value="UniProtKB-SubCell"/>
</dbReference>
<dbReference type="Proteomes" id="UP000254055">
    <property type="component" value="Unassembled WGS sequence"/>
</dbReference>
<organism evidence="7 8">
    <name type="scientific">Neisseria zoodegmatis</name>
    <dbReference type="NCBI Taxonomy" id="326523"/>
    <lineage>
        <taxon>Bacteria</taxon>
        <taxon>Pseudomonadati</taxon>
        <taxon>Pseudomonadota</taxon>
        <taxon>Betaproteobacteria</taxon>
        <taxon>Neisseriales</taxon>
        <taxon>Neisseriaceae</taxon>
        <taxon>Neisseria</taxon>
    </lineage>
</organism>
<accession>A0A378WG97</accession>
<proteinExistence type="inferred from homology"/>
<comment type="subcellular location">
    <subcellularLocation>
        <location evidence="1">Cell envelope</location>
    </subcellularLocation>
</comment>
<dbReference type="Gene3D" id="3.40.190.10">
    <property type="entry name" value="Periplasmic binding protein-like II"/>
    <property type="match status" value="2"/>
</dbReference>
<dbReference type="PROSITE" id="PS51257">
    <property type="entry name" value="PROKAR_LIPOPROTEIN"/>
    <property type="match status" value="1"/>
</dbReference>
<dbReference type="AlphaFoldDB" id="A0A378WG97"/>
<reference evidence="7 8" key="1">
    <citation type="submission" date="2018-06" db="EMBL/GenBank/DDBJ databases">
        <authorList>
            <consortium name="Pathogen Informatics"/>
            <person name="Doyle S."/>
        </authorList>
    </citation>
    <scope>NUCLEOTIDE SEQUENCE [LARGE SCALE GENOMIC DNA]</scope>
    <source>
        <strain evidence="7 8">NCTC12229</strain>
    </source>
</reference>
<evidence type="ECO:0000256" key="5">
    <source>
        <dbReference type="SAM" id="SignalP"/>
    </source>
</evidence>
<dbReference type="Pfam" id="PF00497">
    <property type="entry name" value="SBP_bac_3"/>
    <property type="match status" value="1"/>
</dbReference>
<name>A0A378WG97_9NEIS</name>
<evidence type="ECO:0000256" key="4">
    <source>
        <dbReference type="RuleBase" id="RU003744"/>
    </source>
</evidence>
<feature type="chain" id="PRO_5016748236" evidence="5">
    <location>
        <begin position="17"/>
        <end position="280"/>
    </location>
</feature>
<evidence type="ECO:0000256" key="3">
    <source>
        <dbReference type="ARBA" id="ARBA00022729"/>
    </source>
</evidence>
<dbReference type="EMBL" id="UGRS01000001">
    <property type="protein sequence ID" value="SUA35611.1"/>
    <property type="molecule type" value="Genomic_DNA"/>
</dbReference>
<dbReference type="PANTHER" id="PTHR35936:SF35">
    <property type="entry name" value="L-CYSTINE-BINDING PROTEIN TCYJ"/>
    <property type="match status" value="1"/>
</dbReference>
<feature type="signal peptide" evidence="5">
    <location>
        <begin position="1"/>
        <end position="16"/>
    </location>
</feature>
<dbReference type="SMART" id="SM00062">
    <property type="entry name" value="PBPb"/>
    <property type="match status" value="1"/>
</dbReference>
<dbReference type="InterPro" id="IPR018313">
    <property type="entry name" value="SBP_3_CS"/>
</dbReference>
<evidence type="ECO:0000256" key="1">
    <source>
        <dbReference type="ARBA" id="ARBA00004196"/>
    </source>
</evidence>
<dbReference type="CDD" id="cd13711">
    <property type="entry name" value="PBP2_Ngo0372_TcyA"/>
    <property type="match status" value="1"/>
</dbReference>